<name>A0A9D5BJ51_PEA</name>
<evidence type="ECO:0000256" key="1">
    <source>
        <dbReference type="ARBA" id="ARBA00004123"/>
    </source>
</evidence>
<gene>
    <name evidence="7" type="ORF">KIW84_013075</name>
</gene>
<evidence type="ECO:0000256" key="3">
    <source>
        <dbReference type="ARBA" id="ARBA00022664"/>
    </source>
</evidence>
<dbReference type="AlphaFoldDB" id="A0A9D5BJ51"/>
<comment type="subcellular location">
    <subcellularLocation>
        <location evidence="1">Nucleus</location>
    </subcellularLocation>
</comment>
<dbReference type="GO" id="GO:0006397">
    <property type="term" value="P:mRNA processing"/>
    <property type="evidence" value="ECO:0007669"/>
    <property type="project" value="UniProtKB-KW"/>
</dbReference>
<evidence type="ECO:0000256" key="4">
    <source>
        <dbReference type="ARBA" id="ARBA00023242"/>
    </source>
</evidence>
<organism evidence="7 8">
    <name type="scientific">Pisum sativum</name>
    <name type="common">Garden pea</name>
    <name type="synonym">Lathyrus oleraceus</name>
    <dbReference type="NCBI Taxonomy" id="3888"/>
    <lineage>
        <taxon>Eukaryota</taxon>
        <taxon>Viridiplantae</taxon>
        <taxon>Streptophyta</taxon>
        <taxon>Embryophyta</taxon>
        <taxon>Tracheophyta</taxon>
        <taxon>Spermatophyta</taxon>
        <taxon>Magnoliopsida</taxon>
        <taxon>eudicotyledons</taxon>
        <taxon>Gunneridae</taxon>
        <taxon>Pentapetalae</taxon>
        <taxon>rosids</taxon>
        <taxon>fabids</taxon>
        <taxon>Fabales</taxon>
        <taxon>Fabaceae</taxon>
        <taxon>Papilionoideae</taxon>
        <taxon>50 kb inversion clade</taxon>
        <taxon>NPAAA clade</taxon>
        <taxon>Hologalegina</taxon>
        <taxon>IRL clade</taxon>
        <taxon>Fabeae</taxon>
        <taxon>Lathyrus</taxon>
    </lineage>
</organism>
<feature type="region of interest" description="Disordered" evidence="5">
    <location>
        <begin position="118"/>
        <end position="139"/>
    </location>
</feature>
<evidence type="ECO:0000313" key="7">
    <source>
        <dbReference type="EMBL" id="KAI5444658.1"/>
    </source>
</evidence>
<keyword evidence="8" id="KW-1185">Reference proteome</keyword>
<accession>A0A9D5BJ51</accession>
<proteinExistence type="inferred from homology"/>
<comment type="caution">
    <text evidence="7">The sequence shown here is derived from an EMBL/GenBank/DDBJ whole genome shotgun (WGS) entry which is preliminary data.</text>
</comment>
<protein>
    <recommendedName>
        <fullName evidence="6">Pre-mRNA polyadenylation factor Fip1 domain-containing protein</fullName>
    </recommendedName>
</protein>
<reference evidence="7 8" key="1">
    <citation type="journal article" date="2022" name="Nat. Genet.">
        <title>Improved pea reference genome and pan-genome highlight genomic features and evolutionary characteristics.</title>
        <authorList>
            <person name="Yang T."/>
            <person name="Liu R."/>
            <person name="Luo Y."/>
            <person name="Hu S."/>
            <person name="Wang D."/>
            <person name="Wang C."/>
            <person name="Pandey M.K."/>
            <person name="Ge S."/>
            <person name="Xu Q."/>
            <person name="Li N."/>
            <person name="Li G."/>
            <person name="Huang Y."/>
            <person name="Saxena R.K."/>
            <person name="Ji Y."/>
            <person name="Li M."/>
            <person name="Yan X."/>
            <person name="He Y."/>
            <person name="Liu Y."/>
            <person name="Wang X."/>
            <person name="Xiang C."/>
            <person name="Varshney R.K."/>
            <person name="Ding H."/>
            <person name="Gao S."/>
            <person name="Zong X."/>
        </authorList>
    </citation>
    <scope>NUCLEOTIDE SEQUENCE [LARGE SCALE GENOMIC DNA]</scope>
    <source>
        <strain evidence="7 8">cv. Zhongwan 6</strain>
    </source>
</reference>
<dbReference type="Proteomes" id="UP001058974">
    <property type="component" value="Chromosome 1"/>
</dbReference>
<sequence length="139" mass="15454">MYRPIPFGKPWRLPGADITDYFNFGFDENTWKQYRLSMISAQEKFDQPVSESLQSRSSKCELLKCRAIQGSPGNDSGLVKSNIYGLSGVGELILGKNRNKSNSSSGSDVLSNERLANAKISEESSSQERNEMIPDVVKV</sequence>
<evidence type="ECO:0000259" key="6">
    <source>
        <dbReference type="Pfam" id="PF05182"/>
    </source>
</evidence>
<dbReference type="InterPro" id="IPR007854">
    <property type="entry name" value="Fip1_dom"/>
</dbReference>
<evidence type="ECO:0000256" key="2">
    <source>
        <dbReference type="ARBA" id="ARBA00007459"/>
    </source>
</evidence>
<dbReference type="PANTHER" id="PTHR36884:SF4">
    <property type="entry name" value="FIP1[III]-LIKE PROTEIN"/>
    <property type="match status" value="1"/>
</dbReference>
<feature type="compositionally biased region" description="Basic and acidic residues" evidence="5">
    <location>
        <begin position="120"/>
        <end position="139"/>
    </location>
</feature>
<dbReference type="EMBL" id="JAMSHJ010000001">
    <property type="protein sequence ID" value="KAI5444658.1"/>
    <property type="molecule type" value="Genomic_DNA"/>
</dbReference>
<dbReference type="Gramene" id="Psat01G0307500-T1">
    <property type="protein sequence ID" value="KAI5444658.1"/>
    <property type="gene ID" value="KIW84_013075"/>
</dbReference>
<keyword evidence="4" id="KW-0539">Nucleus</keyword>
<evidence type="ECO:0000313" key="8">
    <source>
        <dbReference type="Proteomes" id="UP001058974"/>
    </source>
</evidence>
<keyword evidence="3" id="KW-0507">mRNA processing</keyword>
<feature type="domain" description="Pre-mRNA polyadenylation factor Fip1" evidence="6">
    <location>
        <begin position="9"/>
        <end position="36"/>
    </location>
</feature>
<dbReference type="PANTHER" id="PTHR36884">
    <property type="entry name" value="FIP1[III]-LIKE PROTEIN"/>
    <property type="match status" value="1"/>
</dbReference>
<evidence type="ECO:0000256" key="5">
    <source>
        <dbReference type="SAM" id="MobiDB-lite"/>
    </source>
</evidence>
<dbReference type="InterPro" id="IPR044976">
    <property type="entry name" value="FIPS5/FIPS3-like"/>
</dbReference>
<dbReference type="Pfam" id="PF05182">
    <property type="entry name" value="Fip1"/>
    <property type="match status" value="1"/>
</dbReference>
<dbReference type="GO" id="GO:0005634">
    <property type="term" value="C:nucleus"/>
    <property type="evidence" value="ECO:0007669"/>
    <property type="project" value="UniProtKB-SubCell"/>
</dbReference>
<comment type="similarity">
    <text evidence="2">Belongs to the FIP1 family.</text>
</comment>